<comment type="caution">
    <text evidence="2">The sequence shown here is derived from an EMBL/GenBank/DDBJ whole genome shotgun (WGS) entry which is preliminary data.</text>
</comment>
<proteinExistence type="predicted"/>
<accession>A0A098PT62</accession>
<dbReference type="HOGENOM" id="CLU_2588852_0_0_6"/>
<evidence type="ECO:0000313" key="2">
    <source>
        <dbReference type="EMBL" id="KGE50260.1"/>
    </source>
</evidence>
<feature type="transmembrane region" description="Helical" evidence="1">
    <location>
        <begin position="39"/>
        <end position="58"/>
    </location>
</feature>
<keyword evidence="1" id="KW-1133">Transmembrane helix</keyword>
<evidence type="ECO:0000256" key="1">
    <source>
        <dbReference type="SAM" id="Phobius"/>
    </source>
</evidence>
<keyword evidence="1" id="KW-0472">Membrane</keyword>
<dbReference type="EMBL" id="JPHD02000180">
    <property type="protein sequence ID" value="KGE50260.1"/>
    <property type="molecule type" value="Genomic_DNA"/>
</dbReference>
<gene>
    <name evidence="2" type="ORF">GW15_0222235</name>
</gene>
<sequence>MDASSFRTHSVAHLWCVVQRFPRLHLLQVGQAGAGSREVNVVAAVAVIVNHAATLLVVRALRVCLRTRYAVDGAVRCTLL</sequence>
<dbReference type="Proteomes" id="UP000028012">
    <property type="component" value="Unassembled WGS sequence"/>
</dbReference>
<protein>
    <submittedName>
        <fullName evidence="2">Uncharacterized protein</fullName>
    </submittedName>
</protein>
<keyword evidence="1" id="KW-0812">Transmembrane</keyword>
<organism evidence="2 3">
    <name type="scientific">Xanthomonas axonopodis pv. vasculorum</name>
    <dbReference type="NCBI Taxonomy" id="325777"/>
    <lineage>
        <taxon>Bacteria</taxon>
        <taxon>Pseudomonadati</taxon>
        <taxon>Pseudomonadota</taxon>
        <taxon>Gammaproteobacteria</taxon>
        <taxon>Lysobacterales</taxon>
        <taxon>Lysobacteraceae</taxon>
        <taxon>Xanthomonas</taxon>
    </lineage>
</organism>
<name>A0A098PT62_9XANT</name>
<dbReference type="AlphaFoldDB" id="A0A098PT62"/>
<reference evidence="2 3" key="1">
    <citation type="submission" date="2014-09" db="EMBL/GenBank/DDBJ databases">
        <title>A draft genome sequence for Xanthomonas axonopodis pv. vasculorum NCPPB 900.</title>
        <authorList>
            <person name="Harrison J."/>
            <person name="Studholme D.J."/>
        </authorList>
    </citation>
    <scope>NUCLEOTIDE SEQUENCE [LARGE SCALE GENOMIC DNA]</scope>
    <source>
        <strain evidence="2 3">NCPPB 900</strain>
    </source>
</reference>
<evidence type="ECO:0000313" key="3">
    <source>
        <dbReference type="Proteomes" id="UP000028012"/>
    </source>
</evidence>